<protein>
    <submittedName>
        <fullName evidence="1">Uncharacterized protein</fullName>
    </submittedName>
</protein>
<keyword evidence="2" id="KW-1185">Reference proteome</keyword>
<gene>
    <name evidence="1" type="ORF">DIABBA_LOCUS7708</name>
</gene>
<dbReference type="OrthoDB" id="6433758at2759"/>
<accession>A0A9N9T2W1</accession>
<name>A0A9N9T2W1_DIABA</name>
<dbReference type="Proteomes" id="UP001153709">
    <property type="component" value="Chromosome 5"/>
</dbReference>
<dbReference type="AlphaFoldDB" id="A0A9N9T2W1"/>
<evidence type="ECO:0000313" key="1">
    <source>
        <dbReference type="EMBL" id="CAG9834404.1"/>
    </source>
</evidence>
<evidence type="ECO:0000313" key="2">
    <source>
        <dbReference type="Proteomes" id="UP001153709"/>
    </source>
</evidence>
<dbReference type="EMBL" id="OU898280">
    <property type="protein sequence ID" value="CAG9834404.1"/>
    <property type="molecule type" value="Genomic_DNA"/>
</dbReference>
<sequence length="103" mass="11428">MESISTHVLKNFLLDRLPPSVQSVISILDGDLEELAKKADTYLRCFSFPVVVVTESSTSDKTVAALSDQVNALSNRLTVTEEGQQIQMVKSTKSSSEEQCYYH</sequence>
<reference evidence="1" key="1">
    <citation type="submission" date="2022-01" db="EMBL/GenBank/DDBJ databases">
        <authorList>
            <person name="King R."/>
        </authorList>
    </citation>
    <scope>NUCLEOTIDE SEQUENCE</scope>
</reference>
<proteinExistence type="predicted"/>
<organism evidence="1 2">
    <name type="scientific">Diabrotica balteata</name>
    <name type="common">Banded cucumber beetle</name>
    <dbReference type="NCBI Taxonomy" id="107213"/>
    <lineage>
        <taxon>Eukaryota</taxon>
        <taxon>Metazoa</taxon>
        <taxon>Ecdysozoa</taxon>
        <taxon>Arthropoda</taxon>
        <taxon>Hexapoda</taxon>
        <taxon>Insecta</taxon>
        <taxon>Pterygota</taxon>
        <taxon>Neoptera</taxon>
        <taxon>Endopterygota</taxon>
        <taxon>Coleoptera</taxon>
        <taxon>Polyphaga</taxon>
        <taxon>Cucujiformia</taxon>
        <taxon>Chrysomeloidea</taxon>
        <taxon>Chrysomelidae</taxon>
        <taxon>Galerucinae</taxon>
        <taxon>Diabroticina</taxon>
        <taxon>Diabroticites</taxon>
        <taxon>Diabrotica</taxon>
    </lineage>
</organism>